<dbReference type="InterPro" id="IPR027417">
    <property type="entry name" value="P-loop_NTPase"/>
</dbReference>
<dbReference type="InterPro" id="IPR003018">
    <property type="entry name" value="GAF"/>
</dbReference>
<dbReference type="GO" id="GO:0003677">
    <property type="term" value="F:DNA binding"/>
    <property type="evidence" value="ECO:0007669"/>
    <property type="project" value="UniProtKB-KW"/>
</dbReference>
<dbReference type="InterPro" id="IPR002078">
    <property type="entry name" value="Sigma_54_int"/>
</dbReference>
<keyword evidence="3" id="KW-0805">Transcription regulation</keyword>
<dbReference type="GO" id="GO:0006355">
    <property type="term" value="P:regulation of DNA-templated transcription"/>
    <property type="evidence" value="ECO:0007669"/>
    <property type="project" value="InterPro"/>
</dbReference>
<dbReference type="InterPro" id="IPR058031">
    <property type="entry name" value="AAA_lid_NorR"/>
</dbReference>
<gene>
    <name evidence="8" type="ORF">SAMN04515668_4627</name>
</gene>
<feature type="region of interest" description="Disordered" evidence="6">
    <location>
        <begin position="1"/>
        <end position="21"/>
    </location>
</feature>
<evidence type="ECO:0000256" key="3">
    <source>
        <dbReference type="ARBA" id="ARBA00023015"/>
    </source>
</evidence>
<feature type="domain" description="Sigma-54 factor interaction" evidence="7">
    <location>
        <begin position="1668"/>
        <end position="1897"/>
    </location>
</feature>
<dbReference type="InterPro" id="IPR003593">
    <property type="entry name" value="AAA+_ATPase"/>
</dbReference>
<sequence>MQAKTSNLHNGNRRPAQQRETSMLLAVSQAIATVRDKQDLLRLVFEHIKPVFGFHDCGLFVLDADGGHHSDWTVLLPEIDPSAGNVALRTAGLGRHPHPGSVIAAHMQQAAAGPFILDFEQEQRRHPDYPFFRIALAEGYRGAMAGLLQVGGRPVGMFYVNSQQTNFFQPAQLPLFQAVADQVAVAVANILANEEIAAREREKTQLLRISEALAEARTRRELLQVTFDQVQAVLPFADAGLFEVRPDGTNRDFTVEELLQGLPLTNVLHQAGVHGFLPPHAAVDYFLHEPRIQSLAWLQANMPGHPHYPYLQKTGLLEILGGPLLHNGRVIGMLCFWARETGAFHPRQFPLFKQLASLVATTVANVLAREEILAREREKATLLRISSALVTIRDRRQLFRVIYDDIRPIFPYDSAGLFVVDEPAQTHSEITDDYILDSDDERLLEAEVGRGPFAHPGSVVEYIMQQPGPRLYDLEALAQTHSHPQLPLMLETGYRQLIAGPLVTGGRTFGMVCFNAKVADRYSAQDLPLFQAITEQLAVVVSNILAHEEIVAREAEKSALLSISEAIATVRNQEDLLGIILTRIKPLLPFYDCGILVVDKPGQRYLDLATIHPTVDDSEVNHHLHQAGIYDAGGLPYPGSAVEWLVQQMTAAPGPVLFDYRADNTHFSDAALLETLRQLGYCEGLAGLLQTGGQAFGCFVVNARQPGQFQPVQYRLFQSITEQLSVAVANILANAELQEREREKTVLLSISEALATIRDKNQLLQTVFEKVRPLLRFHDTGLFVLDKSQQFIEDWAVTLPDVSPSEANVKLRAADAGRIPYPGSAMEYAVGQLRAAPGPRVFAYTEELIAQFPDYPQFVVLREVGYKESVGALLRTDQGELGILFFNSVTENHFTPAQFHLVQTIADQVAVAVANILANEELRAREQEKALLLAVSEAIATVRGKEELFRIFNEQLRPVLGYDYASVLVIDHLARAYRHFLIIADEPLEHNPLYQEAQRPRPFNDFIEKALASEVPLTYRPAELIEQFPQGPGLRLQVQLGIEQSVVFSLQHAGQVIGLFILHNTQDKNLGTTFHPLFRNLANQVAVAVANILANEEIVTREQEKTVLLAISNVIATINNKAQLLRLLFEQVRPLFDFDDAGLAVLGSDGRHYNDWVAQYADVLSPDIAAKQTADHRFAWGGSLLEHAAREVTAAGHPLVYSLTPALAEQWSEATYLSTELADEQQEVLATTLRAGGQLLGLFNINSKRKGHLSTINHFIFQAVADQVAVAVANILANEELRAREQEKTMQLAVNNALVSSKNRESLCRTLAEQMNQLVPFSLFVLCIWSPADETRFQATLRRQPDGQFVSIQREVQQLFPPALSPPQRRALFESPGVFAGAAFEDLCRQYPLYAFVREQFGVHSHLRLSLSELAGAEASIVVSGPGPEDFQEVDYATLQHLLPQITLALDNLLAFERLDQQRREKASQVATTNALTSDQPFNELVRSLAAPIDSLVPCDLVHLCLLPPHAAGVEADVAVVKEGGRFQPLPRAEVLRHLPAETLAAGFEELRALATQTRLYVGDEVPPVLGASGLLHYLHQAQAMRAFLLVPLRVNGLVAAGLLLAHRFAYGFAAADVAKIEALAAQMALALGNRFAFAEIATLQQQLAEENSYLQDEIKTTHNFEEIIGTSPAILAVFQQVSQVAATDTTVCIGGETGTGKELIARALHNLSPRKNRLLVKVNCAALPAQLIESELFGHEKGAFTGAHERRIGKFELADGGSIFLDEIGELPLELQAKLLRVLQEREVERVGGKGPIRTDVRIIAATNRDLQQEVQAGRFRQDLYYRLLVFPLLLPPLRERREDIPALATHFLFQFAKKMGKPHKGIAPKAMHELMAYDWPGNIRELQHTLEQAVIVSTKPLLELARPLAAAPAPVSEADRPAVFRQLSLDEMERQHILATLRYTGGRIRGSGGAAELLAIKATTLEARMKKLGVSKSYLHQAIV</sequence>
<dbReference type="PROSITE" id="PS50045">
    <property type="entry name" value="SIGMA54_INTERACT_4"/>
    <property type="match status" value="1"/>
</dbReference>
<evidence type="ECO:0000256" key="1">
    <source>
        <dbReference type="ARBA" id="ARBA00022741"/>
    </source>
</evidence>
<keyword evidence="2" id="KW-0067">ATP-binding</keyword>
<dbReference type="PROSITE" id="PS00688">
    <property type="entry name" value="SIGMA54_INTERACT_3"/>
    <property type="match status" value="1"/>
</dbReference>
<keyword evidence="9" id="KW-1185">Reference proteome</keyword>
<reference evidence="9" key="1">
    <citation type="submission" date="2016-10" db="EMBL/GenBank/DDBJ databases">
        <authorList>
            <person name="Varghese N."/>
            <person name="Submissions S."/>
        </authorList>
    </citation>
    <scope>NUCLEOTIDE SEQUENCE [LARGE SCALE GENOMIC DNA]</scope>
    <source>
        <strain evidence="9">OR362-8,ATCC BAA-1266,JCM 13504</strain>
    </source>
</reference>
<feature type="compositionally biased region" description="Polar residues" evidence="6">
    <location>
        <begin position="1"/>
        <end position="10"/>
    </location>
</feature>
<dbReference type="InterPro" id="IPR025944">
    <property type="entry name" value="Sigma_54_int_dom_CS"/>
</dbReference>
<proteinExistence type="predicted"/>
<evidence type="ECO:0000313" key="8">
    <source>
        <dbReference type="EMBL" id="SFQ81155.1"/>
    </source>
</evidence>
<dbReference type="Pfam" id="PF00158">
    <property type="entry name" value="Sigma54_activat"/>
    <property type="match status" value="1"/>
</dbReference>
<evidence type="ECO:0000256" key="2">
    <source>
        <dbReference type="ARBA" id="ARBA00022840"/>
    </source>
</evidence>
<dbReference type="STRING" id="1227077.SAMN04515668_4627"/>
<dbReference type="OrthoDB" id="9782110at2"/>
<evidence type="ECO:0000256" key="4">
    <source>
        <dbReference type="ARBA" id="ARBA00023125"/>
    </source>
</evidence>
<dbReference type="SUPFAM" id="SSF55781">
    <property type="entry name" value="GAF domain-like"/>
    <property type="match status" value="9"/>
</dbReference>
<dbReference type="SUPFAM" id="SSF52540">
    <property type="entry name" value="P-loop containing nucleoside triphosphate hydrolases"/>
    <property type="match status" value="1"/>
</dbReference>
<dbReference type="FunFam" id="3.40.50.300:FF:000006">
    <property type="entry name" value="DNA-binding transcriptional regulator NtrC"/>
    <property type="match status" value="1"/>
</dbReference>
<dbReference type="SUPFAM" id="SSF46689">
    <property type="entry name" value="Homeodomain-like"/>
    <property type="match status" value="1"/>
</dbReference>
<dbReference type="SMART" id="SM00065">
    <property type="entry name" value="GAF"/>
    <property type="match status" value="8"/>
</dbReference>
<evidence type="ECO:0000259" key="7">
    <source>
        <dbReference type="PROSITE" id="PS50045"/>
    </source>
</evidence>
<dbReference type="Gene3D" id="3.30.450.40">
    <property type="match status" value="9"/>
</dbReference>
<dbReference type="PANTHER" id="PTHR32071">
    <property type="entry name" value="TRANSCRIPTIONAL REGULATORY PROTEIN"/>
    <property type="match status" value="1"/>
</dbReference>
<organism evidence="8 9">
    <name type="scientific">Hymenobacter arizonensis</name>
    <name type="common">Siccationidurans arizonensis</name>
    <dbReference type="NCBI Taxonomy" id="1227077"/>
    <lineage>
        <taxon>Bacteria</taxon>
        <taxon>Pseudomonadati</taxon>
        <taxon>Bacteroidota</taxon>
        <taxon>Cytophagia</taxon>
        <taxon>Cytophagales</taxon>
        <taxon>Hymenobacteraceae</taxon>
        <taxon>Hymenobacter</taxon>
    </lineage>
</organism>
<dbReference type="PROSITE" id="PS00676">
    <property type="entry name" value="SIGMA54_INTERACT_2"/>
    <property type="match status" value="1"/>
</dbReference>
<dbReference type="GO" id="GO:0005524">
    <property type="term" value="F:ATP binding"/>
    <property type="evidence" value="ECO:0007669"/>
    <property type="project" value="UniProtKB-KW"/>
</dbReference>
<evidence type="ECO:0000313" key="9">
    <source>
        <dbReference type="Proteomes" id="UP000199029"/>
    </source>
</evidence>
<dbReference type="InterPro" id="IPR025943">
    <property type="entry name" value="Sigma_54_int_dom_ATP-bd_2"/>
</dbReference>
<keyword evidence="4 8" id="KW-0238">DNA-binding</keyword>
<dbReference type="EMBL" id="FOXS01000009">
    <property type="protein sequence ID" value="SFQ81155.1"/>
    <property type="molecule type" value="Genomic_DNA"/>
</dbReference>
<dbReference type="Gene3D" id="1.10.10.60">
    <property type="entry name" value="Homeodomain-like"/>
    <property type="match status" value="1"/>
</dbReference>
<evidence type="ECO:0000256" key="5">
    <source>
        <dbReference type="ARBA" id="ARBA00023163"/>
    </source>
</evidence>
<evidence type="ECO:0000256" key="6">
    <source>
        <dbReference type="SAM" id="MobiDB-lite"/>
    </source>
</evidence>
<keyword evidence="1" id="KW-0547">Nucleotide-binding</keyword>
<protein>
    <submittedName>
        <fullName evidence="8">Transcriptional regulator containing GAF, AAA-type ATPase, and DNA-binding Fis domains</fullName>
    </submittedName>
</protein>
<dbReference type="InterPro" id="IPR029016">
    <property type="entry name" value="GAF-like_dom_sf"/>
</dbReference>
<accession>A0A1I6BJQ0</accession>
<dbReference type="Pfam" id="PF01590">
    <property type="entry name" value="GAF"/>
    <property type="match status" value="5"/>
</dbReference>
<keyword evidence="5" id="KW-0804">Transcription</keyword>
<dbReference type="SMART" id="SM00382">
    <property type="entry name" value="AAA"/>
    <property type="match status" value="1"/>
</dbReference>
<dbReference type="Gene3D" id="1.10.8.60">
    <property type="match status" value="1"/>
</dbReference>
<name>A0A1I6BJQ0_HYMAR</name>
<dbReference type="Proteomes" id="UP000199029">
    <property type="component" value="Unassembled WGS sequence"/>
</dbReference>
<dbReference type="RefSeq" id="WP_092678666.1">
    <property type="nucleotide sequence ID" value="NZ_FOXS01000009.1"/>
</dbReference>
<dbReference type="Pfam" id="PF25601">
    <property type="entry name" value="AAA_lid_14"/>
    <property type="match status" value="1"/>
</dbReference>
<dbReference type="InterPro" id="IPR009057">
    <property type="entry name" value="Homeodomain-like_sf"/>
</dbReference>
<dbReference type="PANTHER" id="PTHR32071:SF57">
    <property type="entry name" value="C4-DICARBOXYLATE TRANSPORT TRANSCRIPTIONAL REGULATORY PROTEIN DCTD"/>
    <property type="match status" value="1"/>
</dbReference>
<dbReference type="Gene3D" id="3.40.50.300">
    <property type="entry name" value="P-loop containing nucleotide triphosphate hydrolases"/>
    <property type="match status" value="1"/>
</dbReference>
<dbReference type="CDD" id="cd00009">
    <property type="entry name" value="AAA"/>
    <property type="match status" value="1"/>
</dbReference>